<organism evidence="1 2">
    <name type="scientific">Aquimarina litoralis</name>
    <dbReference type="NCBI Taxonomy" id="584605"/>
    <lineage>
        <taxon>Bacteria</taxon>
        <taxon>Pseudomonadati</taxon>
        <taxon>Bacteroidota</taxon>
        <taxon>Flavobacteriia</taxon>
        <taxon>Flavobacteriales</taxon>
        <taxon>Flavobacteriaceae</taxon>
        <taxon>Aquimarina</taxon>
    </lineage>
</organism>
<reference evidence="1 2" key="1">
    <citation type="journal article" date="2019" name="Int. J. Syst. Evol. Microbiol.">
        <title>The Global Catalogue of Microorganisms (GCM) 10K type strain sequencing project: providing services to taxonomists for standard genome sequencing and annotation.</title>
        <authorList>
            <consortium name="The Broad Institute Genomics Platform"/>
            <consortium name="The Broad Institute Genome Sequencing Center for Infectious Disease"/>
            <person name="Wu L."/>
            <person name="Ma J."/>
        </authorList>
    </citation>
    <scope>NUCLEOTIDE SEQUENCE [LARGE SCALE GENOMIC DNA]</scope>
    <source>
        <strain evidence="1 2">JCM 15974</strain>
    </source>
</reference>
<name>A0ABN1J2F9_9FLAO</name>
<protein>
    <recommendedName>
        <fullName evidence="3">Lipoprotein</fullName>
    </recommendedName>
</protein>
<gene>
    <name evidence="1" type="ORF">GCM10009430_33840</name>
</gene>
<dbReference type="EMBL" id="BAAAGE010000003">
    <property type="protein sequence ID" value="GAA0726641.1"/>
    <property type="molecule type" value="Genomic_DNA"/>
</dbReference>
<evidence type="ECO:0008006" key="3">
    <source>
        <dbReference type="Google" id="ProtNLM"/>
    </source>
</evidence>
<dbReference type="RefSeq" id="WP_343913444.1">
    <property type="nucleotide sequence ID" value="NZ_BAAAGE010000003.1"/>
</dbReference>
<dbReference type="Proteomes" id="UP001501758">
    <property type="component" value="Unassembled WGS sequence"/>
</dbReference>
<keyword evidence="2" id="KW-1185">Reference proteome</keyword>
<evidence type="ECO:0000313" key="2">
    <source>
        <dbReference type="Proteomes" id="UP001501758"/>
    </source>
</evidence>
<evidence type="ECO:0000313" key="1">
    <source>
        <dbReference type="EMBL" id="GAA0726641.1"/>
    </source>
</evidence>
<proteinExistence type="predicted"/>
<sequence length="152" mass="17094">MIRNFALRILTGLITITLSSCGSDDTENNTQQQMPSFIIVGKKDNDNGFLYDYQRESQSGELINLADEQIPANFNSVDLKEDVLCFAAPQSTSFKNIRTDNVTTVEIIFDGSNGESAFLHTYSSTHIFSAYRKMIGLMICTFDQKIFLIILK</sequence>
<comment type="caution">
    <text evidence="1">The sequence shown here is derived from an EMBL/GenBank/DDBJ whole genome shotgun (WGS) entry which is preliminary data.</text>
</comment>
<accession>A0ABN1J2F9</accession>
<dbReference type="PROSITE" id="PS51257">
    <property type="entry name" value="PROKAR_LIPOPROTEIN"/>
    <property type="match status" value="1"/>
</dbReference>